<feature type="transmembrane region" description="Helical" evidence="5">
    <location>
        <begin position="40"/>
        <end position="68"/>
    </location>
</feature>
<feature type="transmembrane region" description="Helical" evidence="5">
    <location>
        <begin position="413"/>
        <end position="437"/>
    </location>
</feature>
<dbReference type="InterPro" id="IPR036259">
    <property type="entry name" value="MFS_trans_sf"/>
</dbReference>
<dbReference type="Proteomes" id="UP000663855">
    <property type="component" value="Unassembled WGS sequence"/>
</dbReference>
<feature type="transmembrane region" description="Helical" evidence="5">
    <location>
        <begin position="111"/>
        <end position="130"/>
    </location>
</feature>
<gene>
    <name evidence="7" type="ORF">CJN711_LOCUS21291</name>
</gene>
<evidence type="ECO:0000256" key="4">
    <source>
        <dbReference type="ARBA" id="ARBA00023136"/>
    </source>
</evidence>
<feature type="transmembrane region" description="Helical" evidence="5">
    <location>
        <begin position="80"/>
        <end position="99"/>
    </location>
</feature>
<evidence type="ECO:0000256" key="3">
    <source>
        <dbReference type="ARBA" id="ARBA00022989"/>
    </source>
</evidence>
<feature type="transmembrane region" description="Helical" evidence="5">
    <location>
        <begin position="215"/>
        <end position="234"/>
    </location>
</feature>
<comment type="subcellular location">
    <subcellularLocation>
        <location evidence="1">Membrane</location>
        <topology evidence="1">Multi-pass membrane protein</topology>
    </subcellularLocation>
</comment>
<feature type="transmembrane region" description="Helical" evidence="5">
    <location>
        <begin position="449"/>
        <end position="469"/>
    </location>
</feature>
<dbReference type="InterPro" id="IPR020846">
    <property type="entry name" value="MFS_dom"/>
</dbReference>
<evidence type="ECO:0000313" key="8">
    <source>
        <dbReference type="Proteomes" id="UP000663855"/>
    </source>
</evidence>
<feature type="transmembrane region" description="Helical" evidence="5">
    <location>
        <begin position="481"/>
        <end position="504"/>
    </location>
</feature>
<feature type="transmembrane region" description="Helical" evidence="5">
    <location>
        <begin position="387"/>
        <end position="407"/>
    </location>
</feature>
<evidence type="ECO:0000259" key="6">
    <source>
        <dbReference type="PROSITE" id="PS50850"/>
    </source>
</evidence>
<dbReference type="GO" id="GO:0022857">
    <property type="term" value="F:transmembrane transporter activity"/>
    <property type="evidence" value="ECO:0007669"/>
    <property type="project" value="InterPro"/>
</dbReference>
<organism evidence="7 8">
    <name type="scientific">Rotaria magnacalcarata</name>
    <dbReference type="NCBI Taxonomy" id="392030"/>
    <lineage>
        <taxon>Eukaryota</taxon>
        <taxon>Metazoa</taxon>
        <taxon>Spiralia</taxon>
        <taxon>Gnathifera</taxon>
        <taxon>Rotifera</taxon>
        <taxon>Eurotatoria</taxon>
        <taxon>Bdelloidea</taxon>
        <taxon>Philodinida</taxon>
        <taxon>Philodinidae</taxon>
        <taxon>Rotaria</taxon>
    </lineage>
</organism>
<name>A0A815JWY8_9BILA</name>
<accession>A0A815JWY8</accession>
<feature type="transmembrane region" description="Helical" evidence="5">
    <location>
        <begin position="355"/>
        <end position="375"/>
    </location>
</feature>
<keyword evidence="3 5" id="KW-1133">Transmembrane helix</keyword>
<dbReference type="InterPro" id="IPR005828">
    <property type="entry name" value="MFS_sugar_transport-like"/>
</dbReference>
<evidence type="ECO:0000256" key="1">
    <source>
        <dbReference type="ARBA" id="ARBA00004141"/>
    </source>
</evidence>
<dbReference type="PROSITE" id="PS50850">
    <property type="entry name" value="MFS"/>
    <property type="match status" value="1"/>
</dbReference>
<dbReference type="InterPro" id="IPR005829">
    <property type="entry name" value="Sugar_transporter_CS"/>
</dbReference>
<evidence type="ECO:0000256" key="5">
    <source>
        <dbReference type="SAM" id="Phobius"/>
    </source>
</evidence>
<dbReference type="PROSITE" id="PS00216">
    <property type="entry name" value="SUGAR_TRANSPORT_1"/>
    <property type="match status" value="1"/>
</dbReference>
<dbReference type="PANTHER" id="PTHR24064">
    <property type="entry name" value="SOLUTE CARRIER FAMILY 22 MEMBER"/>
    <property type="match status" value="1"/>
</dbReference>
<sequence>MLNEGIPISLESLEEAVVENRSGRHDQSSSKITRRQIRTILVSSTGFFMDAYDIFVINLAVPMLGYVYYMNQNNMVPSNIQGIIKGITNVGNLIGQLVFGFLGDSKGRKSIYVIELLIIIVATIGSAMAGSAATGVGTLGFLGFWRFLLGIGIGGDYPMSATVSSEWSSAGRRGQMLALTFSMQGWGQFFGALFAVILLAIFKGPIEANQINIDYVWRILLALGILPAACTLYSRFHLPESPRYAERVLKDQELTEISKAYALGVNPESATNLVPYEPVIQPAKRSDSRHHFRDFRIYFSKWRNLKVLIGTCSTWFLLDIAFYGLTLNQSIVISAIGFAPDTSTTSPWETLWKQALGNLIISLLGSIPGYYVTVFTVERLGRKTIQIIGFVMETILFIIVAAAFYPLKDRSTGAFIFMFVLIQFFFQFGANATTFIIPAEVFPTRFRATAHGMSAACGKSGAILAAFGFNVLVNLGGKNAFLPQTLGIFAAIQFVGLLVTIFLLPESKGRDLDSFEDNEAEWRPEIRTDHHTISEQETQF</sequence>
<dbReference type="AlphaFoldDB" id="A0A815JWY8"/>
<comment type="caution">
    <text evidence="7">The sequence shown here is derived from an EMBL/GenBank/DDBJ whole genome shotgun (WGS) entry which is preliminary data.</text>
</comment>
<proteinExistence type="predicted"/>
<dbReference type="SUPFAM" id="SSF103473">
    <property type="entry name" value="MFS general substrate transporter"/>
    <property type="match status" value="1"/>
</dbReference>
<dbReference type="EMBL" id="CAJNOV010010082">
    <property type="protein sequence ID" value="CAF1387920.1"/>
    <property type="molecule type" value="Genomic_DNA"/>
</dbReference>
<dbReference type="GO" id="GO:0016020">
    <property type="term" value="C:membrane"/>
    <property type="evidence" value="ECO:0007669"/>
    <property type="project" value="UniProtKB-SubCell"/>
</dbReference>
<protein>
    <recommendedName>
        <fullName evidence="6">Major facilitator superfamily (MFS) profile domain-containing protein</fullName>
    </recommendedName>
</protein>
<feature type="transmembrane region" description="Helical" evidence="5">
    <location>
        <begin position="176"/>
        <end position="203"/>
    </location>
</feature>
<keyword evidence="4 5" id="KW-0472">Membrane</keyword>
<evidence type="ECO:0000313" key="7">
    <source>
        <dbReference type="EMBL" id="CAF1387920.1"/>
    </source>
</evidence>
<keyword evidence="2 5" id="KW-0812">Transmembrane</keyword>
<reference evidence="7" key="1">
    <citation type="submission" date="2021-02" db="EMBL/GenBank/DDBJ databases">
        <authorList>
            <person name="Nowell W R."/>
        </authorList>
    </citation>
    <scope>NUCLEOTIDE SEQUENCE</scope>
</reference>
<dbReference type="Gene3D" id="1.20.1250.20">
    <property type="entry name" value="MFS general substrate transporter like domains"/>
    <property type="match status" value="2"/>
</dbReference>
<feature type="domain" description="Major facilitator superfamily (MFS) profile" evidence="6">
    <location>
        <begin position="39"/>
        <end position="508"/>
    </location>
</feature>
<feature type="transmembrane region" description="Helical" evidence="5">
    <location>
        <begin position="305"/>
        <end position="325"/>
    </location>
</feature>
<dbReference type="Pfam" id="PF00083">
    <property type="entry name" value="Sugar_tr"/>
    <property type="match status" value="1"/>
</dbReference>
<evidence type="ECO:0000256" key="2">
    <source>
        <dbReference type="ARBA" id="ARBA00022692"/>
    </source>
</evidence>
<dbReference type="CDD" id="cd17364">
    <property type="entry name" value="MFS_PhT"/>
    <property type="match status" value="1"/>
</dbReference>